<dbReference type="Pfam" id="PF14072">
    <property type="entry name" value="DndB"/>
    <property type="match status" value="1"/>
</dbReference>
<dbReference type="AlphaFoldDB" id="A0A841ZY05"/>
<sequence>MFENLVWLTFCNLGFQKMNKTNIFKIPCSTDPYQEQDFDIFAADEETALCIKCYSTEDINKQSNFINEINAIGKQKRNIITNLNKNFPSSKLKVKFIFATKNYNLSPEDKKALNTFDIEHFDEEIVEYYSELSKHLGPASRYQLLGSLFENQKIDGINNEIPAIMGTMGGHTYYSFSIEPEKLLKLGFVLHRNNANKNSMPAYQRIIKKQRLTQVQEFVNTGGFFPNSIVINIDTKSKGLRFDISSMQEKNSVSKLGILHLPKKYKSIYIIDGQHRLYGYSGSEYRSTNSIPVVAFLDLKKQEQVKLFMEINENQKAVSKNLRNTLNSDLLWSSSSYIDQRRALSLKISQSLGEDRNSPLYNRVIIGENSKTPLCCITIDTIKTAIDKSDFLSTFNKKNEIIVHGTFDKGTNDATYDILYPFLLQCLEYIAENSREEWLKGESDNGALTINVGIYGLILVINDIVNHLLAIQRIAPIYDPIENIISQVIPYLNPIIEYSNSLSIKDKIELRTSYGGNGKTKYWRKLQLAIATQINDFEPHGFLDYWENNQKKFNEESFKMIRDIEKLLKKDFEEKLSSLHGENWFMNGVPKNVYDSAIKLAADKNYANKDSNTDAWDCLHLINYRDIALHGSNWRDLFEKSYTKPGEEKLGGGKKAKTEWMQKLNGIRNQNFHEYSVTVEEHDFLLELTDWLLPN</sequence>
<evidence type="ECO:0000313" key="1">
    <source>
        <dbReference type="EMBL" id="MBC1565536.1"/>
    </source>
</evidence>
<reference evidence="1 2" key="1">
    <citation type="submission" date="2020-03" db="EMBL/GenBank/DDBJ databases">
        <title>Soil Listeria distribution.</title>
        <authorList>
            <person name="Liao J."/>
            <person name="Wiedmann M."/>
        </authorList>
    </citation>
    <scope>NUCLEOTIDE SEQUENCE [LARGE SCALE GENOMIC DNA]</scope>
    <source>
        <strain evidence="1 2">FSL L7-1427</strain>
    </source>
</reference>
<organism evidence="1 2">
    <name type="scientific">Listeria booriae</name>
    <dbReference type="NCBI Taxonomy" id="1552123"/>
    <lineage>
        <taxon>Bacteria</taxon>
        <taxon>Bacillati</taxon>
        <taxon>Bacillota</taxon>
        <taxon>Bacilli</taxon>
        <taxon>Bacillales</taxon>
        <taxon>Listeriaceae</taxon>
        <taxon>Listeria</taxon>
    </lineage>
</organism>
<comment type="caution">
    <text evidence="1">The sequence shown here is derived from an EMBL/GenBank/DDBJ whole genome shotgun (WGS) entry which is preliminary data.</text>
</comment>
<dbReference type="Proteomes" id="UP000586951">
    <property type="component" value="Unassembled WGS sequence"/>
</dbReference>
<dbReference type="InterPro" id="IPR017642">
    <property type="entry name" value="DNA_S_mod_DndB"/>
</dbReference>
<gene>
    <name evidence="1" type="ORF">HB907_08970</name>
</gene>
<evidence type="ECO:0000313" key="2">
    <source>
        <dbReference type="Proteomes" id="UP000586951"/>
    </source>
</evidence>
<dbReference type="CDD" id="cd16413">
    <property type="entry name" value="DGQHR_domain"/>
    <property type="match status" value="1"/>
</dbReference>
<protein>
    <submittedName>
        <fullName evidence="1">DGQHR domain-containing protein</fullName>
    </submittedName>
</protein>
<dbReference type="EMBL" id="JAARRU010000002">
    <property type="protein sequence ID" value="MBC1565536.1"/>
    <property type="molecule type" value="Genomic_DNA"/>
</dbReference>
<name>A0A841ZY05_9LIST</name>
<accession>A0A841ZY05</accession>
<dbReference type="InterPro" id="IPR017601">
    <property type="entry name" value="DGQHR-contain_dom"/>
</dbReference>
<proteinExistence type="predicted"/>
<dbReference type="NCBIfam" id="TIGR03187">
    <property type="entry name" value="DGQHR"/>
    <property type="match status" value="1"/>
</dbReference>